<proteinExistence type="predicted"/>
<sequence>MVTQTTVLALTDDVVLNVSSVLAIMKELGKEGIERCSLYYYSSIHNKSGSFDVFLSGHGSSHFQKDI</sequence>
<protein>
    <submittedName>
        <fullName evidence="1">Uncharacterized protein</fullName>
    </submittedName>
</protein>
<gene>
    <name evidence="1" type="ORF">Bca52824_023320</name>
</gene>
<dbReference type="AlphaFoldDB" id="A0A8X7VHM2"/>
<organism evidence="1 2">
    <name type="scientific">Brassica carinata</name>
    <name type="common">Ethiopian mustard</name>
    <name type="synonym">Abyssinian cabbage</name>
    <dbReference type="NCBI Taxonomy" id="52824"/>
    <lineage>
        <taxon>Eukaryota</taxon>
        <taxon>Viridiplantae</taxon>
        <taxon>Streptophyta</taxon>
        <taxon>Embryophyta</taxon>
        <taxon>Tracheophyta</taxon>
        <taxon>Spermatophyta</taxon>
        <taxon>Magnoliopsida</taxon>
        <taxon>eudicotyledons</taxon>
        <taxon>Gunneridae</taxon>
        <taxon>Pentapetalae</taxon>
        <taxon>rosids</taxon>
        <taxon>malvids</taxon>
        <taxon>Brassicales</taxon>
        <taxon>Brassicaceae</taxon>
        <taxon>Brassiceae</taxon>
        <taxon>Brassica</taxon>
    </lineage>
</organism>
<accession>A0A8X7VHM2</accession>
<dbReference type="EMBL" id="JAAMPC010000005">
    <property type="protein sequence ID" value="KAG2311763.1"/>
    <property type="molecule type" value="Genomic_DNA"/>
</dbReference>
<keyword evidence="2" id="KW-1185">Reference proteome</keyword>
<dbReference type="Proteomes" id="UP000886595">
    <property type="component" value="Unassembled WGS sequence"/>
</dbReference>
<name>A0A8X7VHM2_BRACI</name>
<evidence type="ECO:0000313" key="2">
    <source>
        <dbReference type="Proteomes" id="UP000886595"/>
    </source>
</evidence>
<comment type="caution">
    <text evidence="1">The sequence shown here is derived from an EMBL/GenBank/DDBJ whole genome shotgun (WGS) entry which is preliminary data.</text>
</comment>
<evidence type="ECO:0000313" key="1">
    <source>
        <dbReference type="EMBL" id="KAG2311763.1"/>
    </source>
</evidence>
<reference evidence="1 2" key="1">
    <citation type="submission" date="2020-02" db="EMBL/GenBank/DDBJ databases">
        <authorList>
            <person name="Ma Q."/>
            <person name="Huang Y."/>
            <person name="Song X."/>
            <person name="Pei D."/>
        </authorList>
    </citation>
    <scope>NUCLEOTIDE SEQUENCE [LARGE SCALE GENOMIC DNA]</scope>
    <source>
        <strain evidence="1">Sxm20200214</strain>
        <tissue evidence="1">Leaf</tissue>
    </source>
</reference>